<keyword evidence="1" id="KW-0378">Hydrolase</keyword>
<reference evidence="4 5" key="1">
    <citation type="submission" date="2018-05" db="EMBL/GenBank/DDBJ databases">
        <title>A metagenomic window into the 2 km-deep terrestrial subsurface aquifer revealed taxonomically and functionally diverse microbial community comprising novel uncultured bacterial lineages.</title>
        <authorList>
            <person name="Kadnikov V.V."/>
            <person name="Mardanov A.V."/>
            <person name="Beletsky A.V."/>
            <person name="Banks D."/>
            <person name="Pimenov N.V."/>
            <person name="Frank Y.A."/>
            <person name="Karnachuk O.V."/>
            <person name="Ravin N.V."/>
        </authorList>
    </citation>
    <scope>NUCLEOTIDE SEQUENCE [LARGE SCALE GENOMIC DNA]</scope>
    <source>
        <strain evidence="4">BY</strain>
    </source>
</reference>
<organism evidence="4 5">
    <name type="scientific">Sumerlaea chitinivorans</name>
    <dbReference type="NCBI Taxonomy" id="2250252"/>
    <lineage>
        <taxon>Bacteria</taxon>
        <taxon>Candidatus Sumerlaeota</taxon>
        <taxon>Candidatus Sumerlaeia</taxon>
        <taxon>Candidatus Sumerlaeales</taxon>
        <taxon>Candidatus Sumerlaeaceae</taxon>
        <taxon>Candidatus Sumerlaea</taxon>
    </lineage>
</organism>
<gene>
    <name evidence="4" type="ORF">BRCON_0990</name>
</gene>
<dbReference type="SMART" id="SM00642">
    <property type="entry name" value="Aamy"/>
    <property type="match status" value="1"/>
</dbReference>
<dbReference type="KEGG" id="schv:BRCON_0990"/>
<dbReference type="Pfam" id="PF00128">
    <property type="entry name" value="Alpha-amylase"/>
    <property type="match status" value="1"/>
</dbReference>
<dbReference type="PANTHER" id="PTHR10357:SF210">
    <property type="entry name" value="MALTODEXTRIN GLUCOSIDASE"/>
    <property type="match status" value="1"/>
</dbReference>
<dbReference type="InterPro" id="IPR006047">
    <property type="entry name" value="GH13_cat_dom"/>
</dbReference>
<dbReference type="Gene3D" id="3.20.20.80">
    <property type="entry name" value="Glycosidases"/>
    <property type="match status" value="1"/>
</dbReference>
<protein>
    <submittedName>
        <fullName evidence="4">Alpha amylase</fullName>
    </submittedName>
</protein>
<evidence type="ECO:0000256" key="1">
    <source>
        <dbReference type="ARBA" id="ARBA00022801"/>
    </source>
</evidence>
<name>A0A2Z4Y3J2_SUMC1</name>
<accession>A0A2Z4Y3J2</accession>
<sequence length="491" mass="55574">MTHYENTRGTKVMSDSLKTPRNLIYEIFVDRFANDDGDSPQLPPTSGPSYSVHAGGTLRGVVRRLEHIRRLGADAIYLTPIFRAPSNHKYDVACYDEVDPRFGGDAAFNELVTECRKHGLGLILDGVFNHLGREHPWFRKASADAECPEARYFLWLDHPNEYECWQSHGTLPELNLEHPDVQAALVTADNSVVRQWLRRGATGWRLDCANDLGPEMCRLITQTTQEENACDGTIGEVMAYAEDFARAGCLTGVMNYYFRSTVLALLSGEINAAQAATNFKRMVKSYDREVLLKSWNILASHDTPRLATLFPNRAQRKLAFCLAFAFCGVPMVYYGEEVSLRGERDPDNRRPMIWDENQWDEDLLGFIRRLAQLRAQSRALRMGTYVSLPQPAFPSVLAFARVAEHPADTFVLLANASDQEVQGRFFAPVTHLFDSLPLRDALEPNRITHMEGGSLRLSLGPWDVAMLRPEDSRQPRYSYFSGYAYSMGKFQ</sequence>
<evidence type="ECO:0000313" key="5">
    <source>
        <dbReference type="Proteomes" id="UP000262583"/>
    </source>
</evidence>
<dbReference type="EMBL" id="CP030759">
    <property type="protein sequence ID" value="AXA35767.1"/>
    <property type="molecule type" value="Genomic_DNA"/>
</dbReference>
<dbReference type="GO" id="GO:0005975">
    <property type="term" value="P:carbohydrate metabolic process"/>
    <property type="evidence" value="ECO:0007669"/>
    <property type="project" value="InterPro"/>
</dbReference>
<evidence type="ECO:0000313" key="4">
    <source>
        <dbReference type="EMBL" id="AXA35767.1"/>
    </source>
</evidence>
<evidence type="ECO:0000256" key="2">
    <source>
        <dbReference type="ARBA" id="ARBA00023295"/>
    </source>
</evidence>
<dbReference type="AlphaFoldDB" id="A0A2Z4Y3J2"/>
<dbReference type="InterPro" id="IPR017853">
    <property type="entry name" value="GH"/>
</dbReference>
<dbReference type="SUPFAM" id="SSF51445">
    <property type="entry name" value="(Trans)glycosidases"/>
    <property type="match status" value="1"/>
</dbReference>
<dbReference type="CDD" id="cd11338">
    <property type="entry name" value="AmyAc_CMD"/>
    <property type="match status" value="1"/>
</dbReference>
<feature type="domain" description="Glycosyl hydrolase family 13 catalytic" evidence="3">
    <location>
        <begin position="26"/>
        <end position="374"/>
    </location>
</feature>
<dbReference type="PANTHER" id="PTHR10357">
    <property type="entry name" value="ALPHA-AMYLASE FAMILY MEMBER"/>
    <property type="match status" value="1"/>
</dbReference>
<keyword evidence="2" id="KW-0326">Glycosidase</keyword>
<evidence type="ECO:0000259" key="3">
    <source>
        <dbReference type="SMART" id="SM00642"/>
    </source>
</evidence>
<dbReference type="GO" id="GO:0016798">
    <property type="term" value="F:hydrolase activity, acting on glycosyl bonds"/>
    <property type="evidence" value="ECO:0007669"/>
    <property type="project" value="UniProtKB-KW"/>
</dbReference>
<dbReference type="Proteomes" id="UP000262583">
    <property type="component" value="Chromosome"/>
</dbReference>
<proteinExistence type="predicted"/>